<keyword evidence="5" id="KW-1185">Reference proteome</keyword>
<dbReference type="AlphaFoldDB" id="A0AAV7I2G5"/>
<proteinExistence type="predicted"/>
<dbReference type="Pfam" id="PF13855">
    <property type="entry name" value="LRR_8"/>
    <property type="match status" value="2"/>
</dbReference>
<evidence type="ECO:0000313" key="4">
    <source>
        <dbReference type="EMBL" id="KAH0544129.1"/>
    </source>
</evidence>
<comment type="caution">
    <text evidence="4">The sequence shown here is derived from an EMBL/GenBank/DDBJ whole genome shotgun (WGS) entry which is preliminary data.</text>
</comment>
<keyword evidence="1" id="KW-0433">Leucine-rich repeat</keyword>
<gene>
    <name evidence="4" type="ORF">KQX54_001329</name>
</gene>
<dbReference type="InterPro" id="IPR001611">
    <property type="entry name" value="Leu-rich_rpt"/>
</dbReference>
<keyword evidence="2" id="KW-0677">Repeat</keyword>
<dbReference type="Proteomes" id="UP000826195">
    <property type="component" value="Unassembled WGS sequence"/>
</dbReference>
<evidence type="ECO:0000256" key="1">
    <source>
        <dbReference type="ARBA" id="ARBA00022614"/>
    </source>
</evidence>
<dbReference type="InterPro" id="IPR032675">
    <property type="entry name" value="LRR_dom_sf"/>
</dbReference>
<keyword evidence="3" id="KW-0472">Membrane</keyword>
<dbReference type="PROSITE" id="PS51450">
    <property type="entry name" value="LRR"/>
    <property type="match status" value="1"/>
</dbReference>
<keyword evidence="3" id="KW-1133">Transmembrane helix</keyword>
<name>A0AAV7I2G5_COTGL</name>
<evidence type="ECO:0000313" key="5">
    <source>
        <dbReference type="Proteomes" id="UP000826195"/>
    </source>
</evidence>
<dbReference type="SUPFAM" id="SSF52058">
    <property type="entry name" value="L domain-like"/>
    <property type="match status" value="1"/>
</dbReference>
<accession>A0AAV7I2G5</accession>
<dbReference type="PANTHER" id="PTHR45712">
    <property type="entry name" value="AGAP008170-PA"/>
    <property type="match status" value="1"/>
</dbReference>
<evidence type="ECO:0000256" key="3">
    <source>
        <dbReference type="SAM" id="Phobius"/>
    </source>
</evidence>
<feature type="transmembrane region" description="Helical" evidence="3">
    <location>
        <begin position="236"/>
        <end position="257"/>
    </location>
</feature>
<dbReference type="Gene3D" id="3.80.10.10">
    <property type="entry name" value="Ribonuclease Inhibitor"/>
    <property type="match status" value="1"/>
</dbReference>
<sequence>MFTLMLQDLEFSGNRLRELNNDTLLPYTSLSYVYFVDNFISSIEDGAFIKLQNLQVLDLTTNAISGFPKNVLSLPQLRSLYLSDNKLEDNALEPISSLEDSTVELLDLSKNLLTKLPPARAFTQLKELNVSANSISTIKASDVSAFCSLHTLDLSKNRLTFHDSCECLELNAWIKFRKIKILPQKIICDSSTSNTDKCSVTQSLEQLISNETLRAYDNCKNNIVMHNQMIRTRTTWIVVSSCFIVIIIALIVLFLIYKRNAKRKFRNKKELAASHQVNDELLNINSINDKK</sequence>
<protein>
    <submittedName>
        <fullName evidence="4">Uncharacterized protein</fullName>
    </submittedName>
</protein>
<keyword evidence="3" id="KW-0812">Transmembrane</keyword>
<evidence type="ECO:0000256" key="2">
    <source>
        <dbReference type="ARBA" id="ARBA00022737"/>
    </source>
</evidence>
<dbReference type="EMBL" id="JAHXZJ010002241">
    <property type="protein sequence ID" value="KAH0544129.1"/>
    <property type="molecule type" value="Genomic_DNA"/>
</dbReference>
<dbReference type="InterPro" id="IPR050333">
    <property type="entry name" value="SLRP"/>
</dbReference>
<organism evidence="4 5">
    <name type="scientific">Cotesia glomerata</name>
    <name type="common">Lepidopteran parasitic wasp</name>
    <name type="synonym">Apanteles glomeratus</name>
    <dbReference type="NCBI Taxonomy" id="32391"/>
    <lineage>
        <taxon>Eukaryota</taxon>
        <taxon>Metazoa</taxon>
        <taxon>Ecdysozoa</taxon>
        <taxon>Arthropoda</taxon>
        <taxon>Hexapoda</taxon>
        <taxon>Insecta</taxon>
        <taxon>Pterygota</taxon>
        <taxon>Neoptera</taxon>
        <taxon>Endopterygota</taxon>
        <taxon>Hymenoptera</taxon>
        <taxon>Apocrita</taxon>
        <taxon>Ichneumonoidea</taxon>
        <taxon>Braconidae</taxon>
        <taxon>Microgastrinae</taxon>
        <taxon>Cotesia</taxon>
    </lineage>
</organism>
<reference evidence="4 5" key="1">
    <citation type="journal article" date="2021" name="J. Hered.">
        <title>A chromosome-level genome assembly of the parasitoid wasp, Cotesia glomerata (Hymenoptera: Braconidae).</title>
        <authorList>
            <person name="Pinto B.J."/>
            <person name="Weis J.J."/>
            <person name="Gamble T."/>
            <person name="Ode P.J."/>
            <person name="Paul R."/>
            <person name="Zaspel J.M."/>
        </authorList>
    </citation>
    <scope>NUCLEOTIDE SEQUENCE [LARGE SCALE GENOMIC DNA]</scope>
    <source>
        <strain evidence="4">CgM1</strain>
    </source>
</reference>
<dbReference type="PANTHER" id="PTHR45712:SF22">
    <property type="entry name" value="INSULIN-LIKE GROWTH FACTOR-BINDING PROTEIN COMPLEX ACID LABILE SUBUNIT"/>
    <property type="match status" value="1"/>
</dbReference>